<dbReference type="CDD" id="cd07377">
    <property type="entry name" value="WHTH_GntR"/>
    <property type="match status" value="1"/>
</dbReference>
<dbReference type="InterPro" id="IPR000524">
    <property type="entry name" value="Tscrpt_reg_HTH_GntR"/>
</dbReference>
<dbReference type="AlphaFoldDB" id="A0A9J6PKL7"/>
<dbReference type="PROSITE" id="PS50949">
    <property type="entry name" value="HTH_GNTR"/>
    <property type="match status" value="1"/>
</dbReference>
<dbReference type="PANTHER" id="PTHR43537">
    <property type="entry name" value="TRANSCRIPTIONAL REGULATOR, GNTR FAMILY"/>
    <property type="match status" value="1"/>
</dbReference>
<dbReference type="Gene3D" id="1.20.120.530">
    <property type="entry name" value="GntR ligand-binding domain-like"/>
    <property type="match status" value="1"/>
</dbReference>
<name>A0A9J6PKL7_9PROT</name>
<dbReference type="SUPFAM" id="SSF46785">
    <property type="entry name" value="Winged helix' DNA-binding domain"/>
    <property type="match status" value="1"/>
</dbReference>
<evidence type="ECO:0000313" key="5">
    <source>
        <dbReference type="EMBL" id="MCP1337119.1"/>
    </source>
</evidence>
<dbReference type="SMART" id="SM00895">
    <property type="entry name" value="FCD"/>
    <property type="match status" value="1"/>
</dbReference>
<reference evidence="5" key="1">
    <citation type="submission" date="2022-06" db="EMBL/GenBank/DDBJ databases">
        <title>Isolation and Genomics of Futiania mangrovii gen. nov., sp. nov., a Rare and Metabolically-versatile member in the Class Alphaproteobacteria.</title>
        <authorList>
            <person name="Liu L."/>
            <person name="Huang W.-C."/>
            <person name="Pan J."/>
            <person name="Li J."/>
            <person name="Huang Y."/>
            <person name="Du H."/>
            <person name="Liu Y."/>
            <person name="Li M."/>
        </authorList>
    </citation>
    <scope>NUCLEOTIDE SEQUENCE</scope>
    <source>
        <strain evidence="5">FT118</strain>
    </source>
</reference>
<dbReference type="PRINTS" id="PR00035">
    <property type="entry name" value="HTHGNTR"/>
</dbReference>
<dbReference type="InterPro" id="IPR036390">
    <property type="entry name" value="WH_DNA-bd_sf"/>
</dbReference>
<dbReference type="EMBL" id="JAMZFT010000002">
    <property type="protein sequence ID" value="MCP1337119.1"/>
    <property type="molecule type" value="Genomic_DNA"/>
</dbReference>
<evidence type="ECO:0000256" key="1">
    <source>
        <dbReference type="ARBA" id="ARBA00023015"/>
    </source>
</evidence>
<sequence length="258" mass="28758">MTEPQFSVIERLPTYRLVYNAIQNEIMSGRLNVGDRLPSETSLAEQFGVNRSTVREGIRLLEESGLVTRSGAGRPRVALPHFLDLASRASRALILHSVTFRELWEAAVIIEPATAEYAATRIDEAHLERLAANIAAMEEMVLTVESGGRVDTDAFVSLDTEFHEIISESASNRVLALAREPVSRLFIPAGRIMLPRLNTHRRVLVAHRHIYDALRGHDAPQVHEWMKRHMEDFKRGYDATGLAIDMALDAAALGQTAD</sequence>
<keyword evidence="1" id="KW-0805">Transcription regulation</keyword>
<dbReference type="GO" id="GO:0003700">
    <property type="term" value="F:DNA-binding transcription factor activity"/>
    <property type="evidence" value="ECO:0007669"/>
    <property type="project" value="InterPro"/>
</dbReference>
<keyword evidence="6" id="KW-1185">Reference proteome</keyword>
<comment type="caution">
    <text evidence="5">The sequence shown here is derived from an EMBL/GenBank/DDBJ whole genome shotgun (WGS) entry which is preliminary data.</text>
</comment>
<gene>
    <name evidence="5" type="ORF">NJQ99_11905</name>
</gene>
<feature type="domain" description="HTH gntR-type" evidence="4">
    <location>
        <begin position="12"/>
        <end position="80"/>
    </location>
</feature>
<evidence type="ECO:0000256" key="3">
    <source>
        <dbReference type="ARBA" id="ARBA00023163"/>
    </source>
</evidence>
<dbReference type="Pfam" id="PF00392">
    <property type="entry name" value="GntR"/>
    <property type="match status" value="1"/>
</dbReference>
<dbReference type="PANTHER" id="PTHR43537:SF5">
    <property type="entry name" value="UXU OPERON TRANSCRIPTIONAL REGULATOR"/>
    <property type="match status" value="1"/>
</dbReference>
<dbReference type="Gene3D" id="1.10.10.10">
    <property type="entry name" value="Winged helix-like DNA-binding domain superfamily/Winged helix DNA-binding domain"/>
    <property type="match status" value="1"/>
</dbReference>
<dbReference type="SMART" id="SM00345">
    <property type="entry name" value="HTH_GNTR"/>
    <property type="match status" value="1"/>
</dbReference>
<keyword evidence="2" id="KW-0238">DNA-binding</keyword>
<dbReference type="InterPro" id="IPR011711">
    <property type="entry name" value="GntR_C"/>
</dbReference>
<dbReference type="Pfam" id="PF07729">
    <property type="entry name" value="FCD"/>
    <property type="match status" value="1"/>
</dbReference>
<dbReference type="InterPro" id="IPR008920">
    <property type="entry name" value="TF_FadR/GntR_C"/>
</dbReference>
<dbReference type="SUPFAM" id="SSF48008">
    <property type="entry name" value="GntR ligand-binding domain-like"/>
    <property type="match status" value="1"/>
</dbReference>
<protein>
    <submittedName>
        <fullName evidence="5">GntR family transcriptional regulator</fullName>
    </submittedName>
</protein>
<dbReference type="GO" id="GO:0003677">
    <property type="term" value="F:DNA binding"/>
    <property type="evidence" value="ECO:0007669"/>
    <property type="project" value="UniProtKB-KW"/>
</dbReference>
<dbReference type="RefSeq" id="WP_269333053.1">
    <property type="nucleotide sequence ID" value="NZ_JAMZFT010000002.1"/>
</dbReference>
<evidence type="ECO:0000256" key="2">
    <source>
        <dbReference type="ARBA" id="ARBA00023125"/>
    </source>
</evidence>
<accession>A0A9J6PKL7</accession>
<keyword evidence="3" id="KW-0804">Transcription</keyword>
<proteinExistence type="predicted"/>
<dbReference type="InterPro" id="IPR036388">
    <property type="entry name" value="WH-like_DNA-bd_sf"/>
</dbReference>
<organism evidence="5 6">
    <name type="scientific">Futiania mangrovi</name>
    <dbReference type="NCBI Taxonomy" id="2959716"/>
    <lineage>
        <taxon>Bacteria</taxon>
        <taxon>Pseudomonadati</taxon>
        <taxon>Pseudomonadota</taxon>
        <taxon>Alphaproteobacteria</taxon>
        <taxon>Futianiales</taxon>
        <taxon>Futianiaceae</taxon>
        <taxon>Futiania</taxon>
    </lineage>
</organism>
<dbReference type="Proteomes" id="UP001055804">
    <property type="component" value="Unassembled WGS sequence"/>
</dbReference>
<evidence type="ECO:0000259" key="4">
    <source>
        <dbReference type="PROSITE" id="PS50949"/>
    </source>
</evidence>
<evidence type="ECO:0000313" key="6">
    <source>
        <dbReference type="Proteomes" id="UP001055804"/>
    </source>
</evidence>